<proteinExistence type="predicted"/>
<protein>
    <submittedName>
        <fullName evidence="5">Helix-turn-helix domain-containing protein</fullName>
    </submittedName>
</protein>
<dbReference type="SMART" id="SM00342">
    <property type="entry name" value="HTH_ARAC"/>
    <property type="match status" value="1"/>
</dbReference>
<sequence>MPSPKPGLCDGSSVLDLSDFAPHTRTLAWKGRVETIFPGLSVESISNASHGEVRLTQTACGSVCSIKSSPAFVRYCPKPHGQVEQISVMLQVLGTTKLIQKGRNCEVPSGCISMLDETEPFAIDGPGDSEILFLRLPRSAVASRYPRLLPKTAMTWDSAHPGASLVRSSLSEILAVMPKLAEHERGVVLSSFAQLLGVLEPEAECSNDWRVTAALQYIEAHFYDPELRAVHVASAQRISRRRLDSLMVDATGMAVAAQIWQRRLKQAAQDLRDMRYRDRSIAHIGHANGFSQPAHFTRAFKARYLVTPLQYRQAN</sequence>
<dbReference type="SUPFAM" id="SSF46689">
    <property type="entry name" value="Homeodomain-like"/>
    <property type="match status" value="1"/>
</dbReference>
<keyword evidence="1" id="KW-0805">Transcription regulation</keyword>
<evidence type="ECO:0000313" key="6">
    <source>
        <dbReference type="Proteomes" id="UP001484535"/>
    </source>
</evidence>
<dbReference type="InterPro" id="IPR009057">
    <property type="entry name" value="Homeodomain-like_sf"/>
</dbReference>
<evidence type="ECO:0000313" key="5">
    <source>
        <dbReference type="EMBL" id="MEN7536740.1"/>
    </source>
</evidence>
<comment type="caution">
    <text evidence="5">The sequence shown here is derived from an EMBL/GenBank/DDBJ whole genome shotgun (WGS) entry which is preliminary data.</text>
</comment>
<evidence type="ECO:0000259" key="4">
    <source>
        <dbReference type="PROSITE" id="PS01124"/>
    </source>
</evidence>
<keyword evidence="3" id="KW-0804">Transcription</keyword>
<dbReference type="EMBL" id="JBDLBR010000002">
    <property type="protein sequence ID" value="MEN7536740.1"/>
    <property type="molecule type" value="Genomic_DNA"/>
</dbReference>
<dbReference type="InterPro" id="IPR050204">
    <property type="entry name" value="AraC_XylS_family_regulators"/>
</dbReference>
<dbReference type="Proteomes" id="UP001484535">
    <property type="component" value="Unassembled WGS sequence"/>
</dbReference>
<feature type="domain" description="HTH araC/xylS-type" evidence="4">
    <location>
        <begin position="212"/>
        <end position="314"/>
    </location>
</feature>
<dbReference type="Gene3D" id="1.10.10.60">
    <property type="entry name" value="Homeodomain-like"/>
    <property type="match status" value="1"/>
</dbReference>
<gene>
    <name evidence="5" type="ORF">ABDJ38_06105</name>
</gene>
<keyword evidence="2" id="KW-0238">DNA-binding</keyword>
<evidence type="ECO:0000256" key="2">
    <source>
        <dbReference type="ARBA" id="ARBA00023125"/>
    </source>
</evidence>
<dbReference type="PROSITE" id="PS01124">
    <property type="entry name" value="HTH_ARAC_FAMILY_2"/>
    <property type="match status" value="1"/>
</dbReference>
<name>A0ABV0CVL3_9SPHN</name>
<dbReference type="PANTHER" id="PTHR46796:SF6">
    <property type="entry name" value="ARAC SUBFAMILY"/>
    <property type="match status" value="1"/>
</dbReference>
<organism evidence="5 6">
    <name type="scientific">Aurantiacibacter flavus</name>
    <dbReference type="NCBI Taxonomy" id="3145232"/>
    <lineage>
        <taxon>Bacteria</taxon>
        <taxon>Pseudomonadati</taxon>
        <taxon>Pseudomonadota</taxon>
        <taxon>Alphaproteobacteria</taxon>
        <taxon>Sphingomonadales</taxon>
        <taxon>Erythrobacteraceae</taxon>
        <taxon>Aurantiacibacter</taxon>
    </lineage>
</organism>
<evidence type="ECO:0000256" key="1">
    <source>
        <dbReference type="ARBA" id="ARBA00023015"/>
    </source>
</evidence>
<dbReference type="Pfam" id="PF12833">
    <property type="entry name" value="HTH_18"/>
    <property type="match status" value="1"/>
</dbReference>
<keyword evidence="6" id="KW-1185">Reference proteome</keyword>
<dbReference type="PANTHER" id="PTHR46796">
    <property type="entry name" value="HTH-TYPE TRANSCRIPTIONAL ACTIVATOR RHAS-RELATED"/>
    <property type="match status" value="1"/>
</dbReference>
<dbReference type="Pfam" id="PF14525">
    <property type="entry name" value="AraC_binding_2"/>
    <property type="match status" value="1"/>
</dbReference>
<dbReference type="RefSeq" id="WP_346784193.1">
    <property type="nucleotide sequence ID" value="NZ_JBDLBR010000002.1"/>
</dbReference>
<dbReference type="InterPro" id="IPR018060">
    <property type="entry name" value="HTH_AraC"/>
</dbReference>
<reference evidence="5 6" key="1">
    <citation type="submission" date="2024-05" db="EMBL/GenBank/DDBJ databases">
        <authorList>
            <person name="Park S."/>
        </authorList>
    </citation>
    <scope>NUCLEOTIDE SEQUENCE [LARGE SCALE GENOMIC DNA]</scope>
    <source>
        <strain evidence="5 6">DGU5</strain>
    </source>
</reference>
<accession>A0ABV0CVL3</accession>
<dbReference type="InterPro" id="IPR035418">
    <property type="entry name" value="AraC-bd_2"/>
</dbReference>
<evidence type="ECO:0000256" key="3">
    <source>
        <dbReference type="ARBA" id="ARBA00023163"/>
    </source>
</evidence>